<dbReference type="AlphaFoldDB" id="A0AAW1IG48"/>
<dbReference type="Pfam" id="PF21788">
    <property type="entry name" value="TNP-like_GBD"/>
    <property type="match status" value="1"/>
</dbReference>
<sequence length="240" mass="27441">MKISLASQLMSHSVASLMLHCVSTGQLPSDALSTAVFIKTVDQLFDSFNATKTFPENGKEIKTALSDISPHFQFWDRMENSISQWKFVRYRGGKPPSQKGWLSNIKAMRGLWQKIKNESSMHYLKTRNINQDALENMFGGIRGYCGSNTNPTSQQFIYSLRCHIINGLTNRSIQTTNCKRDHGELLTNLIHFFEDRSTGSEQRSDEVMHATVMNQGVQLEEIQMQTSCRFRQPMFMLLDT</sequence>
<evidence type="ECO:0000313" key="3">
    <source>
        <dbReference type="EMBL" id="KAK9688515.1"/>
    </source>
</evidence>
<name>A0AAW1IG48_POPJA</name>
<protein>
    <recommendedName>
        <fullName evidence="5">Transposase</fullName>
    </recommendedName>
</protein>
<evidence type="ECO:0008006" key="5">
    <source>
        <dbReference type="Google" id="ProtNLM"/>
    </source>
</evidence>
<reference evidence="3 4" key="1">
    <citation type="journal article" date="2024" name="BMC Genomics">
        <title>De novo assembly and annotation of Popillia japonica's genome with initial clues to its potential as an invasive pest.</title>
        <authorList>
            <person name="Cucini C."/>
            <person name="Boschi S."/>
            <person name="Funari R."/>
            <person name="Cardaioli E."/>
            <person name="Iannotti N."/>
            <person name="Marturano G."/>
            <person name="Paoli F."/>
            <person name="Bruttini M."/>
            <person name="Carapelli A."/>
            <person name="Frati F."/>
            <person name="Nardi F."/>
        </authorList>
    </citation>
    <scope>NUCLEOTIDE SEQUENCE [LARGE SCALE GENOMIC DNA]</scope>
    <source>
        <strain evidence="3">DMR45628</strain>
    </source>
</reference>
<gene>
    <name evidence="3" type="ORF">QE152_g35268</name>
</gene>
<proteinExistence type="predicted"/>
<feature type="domain" description="Transposable element P transposase-like RNase H C-terminal" evidence="2">
    <location>
        <begin position="129"/>
        <end position="156"/>
    </location>
</feature>
<organism evidence="3 4">
    <name type="scientific">Popillia japonica</name>
    <name type="common">Japanese beetle</name>
    <dbReference type="NCBI Taxonomy" id="7064"/>
    <lineage>
        <taxon>Eukaryota</taxon>
        <taxon>Metazoa</taxon>
        <taxon>Ecdysozoa</taxon>
        <taxon>Arthropoda</taxon>
        <taxon>Hexapoda</taxon>
        <taxon>Insecta</taxon>
        <taxon>Pterygota</taxon>
        <taxon>Neoptera</taxon>
        <taxon>Endopterygota</taxon>
        <taxon>Coleoptera</taxon>
        <taxon>Polyphaga</taxon>
        <taxon>Scarabaeiformia</taxon>
        <taxon>Scarabaeidae</taxon>
        <taxon>Rutelinae</taxon>
        <taxon>Popillia</taxon>
    </lineage>
</organism>
<feature type="domain" description="Transposable element P transposase-like GTP-binding insertion" evidence="1">
    <location>
        <begin position="1"/>
        <end position="57"/>
    </location>
</feature>
<evidence type="ECO:0000259" key="2">
    <source>
        <dbReference type="Pfam" id="PF21789"/>
    </source>
</evidence>
<accession>A0AAW1IG48</accession>
<dbReference type="Proteomes" id="UP001458880">
    <property type="component" value="Unassembled WGS sequence"/>
</dbReference>
<dbReference type="EMBL" id="JASPKY010000588">
    <property type="protein sequence ID" value="KAK9688515.1"/>
    <property type="molecule type" value="Genomic_DNA"/>
</dbReference>
<dbReference type="InterPro" id="IPR048366">
    <property type="entry name" value="TNP-like_GBD"/>
</dbReference>
<evidence type="ECO:0000259" key="1">
    <source>
        <dbReference type="Pfam" id="PF21788"/>
    </source>
</evidence>
<dbReference type="Pfam" id="PF21789">
    <property type="entry name" value="TNP-like_RNaseH_C"/>
    <property type="match status" value="1"/>
</dbReference>
<evidence type="ECO:0000313" key="4">
    <source>
        <dbReference type="Proteomes" id="UP001458880"/>
    </source>
</evidence>
<dbReference type="InterPro" id="IPR048367">
    <property type="entry name" value="TNP-like_RNaseH_C"/>
</dbReference>
<comment type="caution">
    <text evidence="3">The sequence shown here is derived from an EMBL/GenBank/DDBJ whole genome shotgun (WGS) entry which is preliminary data.</text>
</comment>
<keyword evidence="4" id="KW-1185">Reference proteome</keyword>